<organism evidence="8 9">
    <name type="scientific">Lactiplantibacillus brownii</name>
    <dbReference type="NCBI Taxonomy" id="3069269"/>
    <lineage>
        <taxon>Bacteria</taxon>
        <taxon>Bacillati</taxon>
        <taxon>Bacillota</taxon>
        <taxon>Bacilli</taxon>
        <taxon>Lactobacillales</taxon>
        <taxon>Lactobacillaceae</taxon>
        <taxon>Lactiplantibacillus</taxon>
    </lineage>
</organism>
<evidence type="ECO:0000256" key="6">
    <source>
        <dbReference type="RuleBase" id="RU362042"/>
    </source>
</evidence>
<reference evidence="8 9" key="1">
    <citation type="journal article" date="2023" name="Int. J. Syst. Evol. Microbiol.">
        <title>Lactiplantibacillus brownii sp. nov., a novel psychrotolerant species isolated from sauerkraut.</title>
        <authorList>
            <person name="Heng Y.C."/>
            <person name="Silvaraju S."/>
            <person name="Lee J.K.Y."/>
            <person name="Kittelmann S."/>
        </authorList>
    </citation>
    <scope>NUCLEOTIDE SEQUENCE [LARGE SCALE GENOMIC DNA]</scope>
    <source>
        <strain evidence="8 9">WILCCON 0030</strain>
    </source>
</reference>
<dbReference type="InterPro" id="IPR019758">
    <property type="entry name" value="Pept_S26A_signal_pept_1_CS"/>
</dbReference>
<name>A0ABU1AB29_9LACO</name>
<evidence type="ECO:0000313" key="9">
    <source>
        <dbReference type="Proteomes" id="UP001227831"/>
    </source>
</evidence>
<comment type="similarity">
    <text evidence="3 6">Belongs to the peptidase S26 family.</text>
</comment>
<keyword evidence="6" id="KW-1133">Transmembrane helix</keyword>
<feature type="transmembrane region" description="Helical" evidence="6">
    <location>
        <begin position="7"/>
        <end position="29"/>
    </location>
</feature>
<gene>
    <name evidence="8" type="primary">lepB</name>
    <name evidence="8" type="ORF">RA086_11175</name>
</gene>
<evidence type="ECO:0000256" key="5">
    <source>
        <dbReference type="ARBA" id="ARBA00022801"/>
    </source>
</evidence>
<dbReference type="InterPro" id="IPR019757">
    <property type="entry name" value="Pept_S26A_signal_pept_1_Lys-AS"/>
</dbReference>
<dbReference type="SUPFAM" id="SSF51306">
    <property type="entry name" value="LexA/Signal peptidase"/>
    <property type="match status" value="1"/>
</dbReference>
<dbReference type="InterPro" id="IPR000223">
    <property type="entry name" value="Pept_S26A_signal_pept_1"/>
</dbReference>
<sequence length="208" mass="23794">MKTFKNIMSWVLPIVIGLGLALLIKQFWFTMVRVDGTSMQPNLQNNERVVAFKTSKIKAGSVVVFNAYNVDPDQTAKDAVYVKRVIGMPGDSVRYTSNGKLYVNNKLVKQTYLKNSYQQTTGSYMANSHSKFTGWDLTSLSHDQDGWRTKVTTNKVPKGYYFVLGDHRSVSNDGRYWGFVPKNKMIGVVKAWPWQNRKQYINSFQPND</sequence>
<proteinExistence type="inferred from homology"/>
<comment type="subcellular location">
    <subcellularLocation>
        <location evidence="2">Cell membrane</location>
        <topology evidence="2">Single-pass type II membrane protein</topology>
    </subcellularLocation>
    <subcellularLocation>
        <location evidence="6">Membrane</location>
        <topology evidence="6">Single-pass type II membrane protein</topology>
    </subcellularLocation>
</comment>
<protein>
    <recommendedName>
        <fullName evidence="4 6">Signal peptidase I</fullName>
        <ecNumber evidence="4 6">3.4.21.89</ecNumber>
    </recommendedName>
</protein>
<evidence type="ECO:0000313" key="8">
    <source>
        <dbReference type="EMBL" id="MDQ7938169.1"/>
    </source>
</evidence>
<comment type="catalytic activity">
    <reaction evidence="1 6">
        <text>Cleavage of hydrophobic, N-terminal signal or leader sequences from secreted and periplasmic proteins.</text>
        <dbReference type="EC" id="3.4.21.89"/>
    </reaction>
</comment>
<dbReference type="CDD" id="cd06530">
    <property type="entry name" value="S26_SPase_I"/>
    <property type="match status" value="1"/>
</dbReference>
<dbReference type="RefSeq" id="WP_308703864.1">
    <property type="nucleotide sequence ID" value="NZ_AP027463.1"/>
</dbReference>
<dbReference type="NCBIfam" id="TIGR02227">
    <property type="entry name" value="sigpep_I_bact"/>
    <property type="match status" value="1"/>
</dbReference>
<keyword evidence="6" id="KW-0472">Membrane</keyword>
<evidence type="ECO:0000256" key="1">
    <source>
        <dbReference type="ARBA" id="ARBA00000677"/>
    </source>
</evidence>
<evidence type="ECO:0000256" key="2">
    <source>
        <dbReference type="ARBA" id="ARBA00004401"/>
    </source>
</evidence>
<dbReference type="EC" id="3.4.21.89" evidence="4 6"/>
<dbReference type="PRINTS" id="PR00727">
    <property type="entry name" value="LEADERPTASE"/>
</dbReference>
<dbReference type="PANTHER" id="PTHR43390">
    <property type="entry name" value="SIGNAL PEPTIDASE I"/>
    <property type="match status" value="1"/>
</dbReference>
<dbReference type="InterPro" id="IPR036286">
    <property type="entry name" value="LexA/Signal_pep-like_sf"/>
</dbReference>
<dbReference type="GO" id="GO:0009003">
    <property type="term" value="F:signal peptidase activity"/>
    <property type="evidence" value="ECO:0007669"/>
    <property type="project" value="UniProtKB-EC"/>
</dbReference>
<comment type="caution">
    <text evidence="8">The sequence shown here is derived from an EMBL/GenBank/DDBJ whole genome shotgun (WGS) entry which is preliminary data.</text>
</comment>
<dbReference type="Pfam" id="PF10502">
    <property type="entry name" value="Peptidase_S26"/>
    <property type="match status" value="1"/>
</dbReference>
<dbReference type="EMBL" id="JAVCWF010000001">
    <property type="protein sequence ID" value="MDQ7938169.1"/>
    <property type="molecule type" value="Genomic_DNA"/>
</dbReference>
<evidence type="ECO:0000256" key="3">
    <source>
        <dbReference type="ARBA" id="ARBA00009370"/>
    </source>
</evidence>
<accession>A0ABU1AB29</accession>
<dbReference type="PROSITE" id="PS00761">
    <property type="entry name" value="SPASE_I_3"/>
    <property type="match status" value="1"/>
</dbReference>
<dbReference type="Proteomes" id="UP001227831">
    <property type="component" value="Unassembled WGS sequence"/>
</dbReference>
<feature type="domain" description="Peptidase S26" evidence="7">
    <location>
        <begin position="8"/>
        <end position="191"/>
    </location>
</feature>
<dbReference type="PANTHER" id="PTHR43390:SF1">
    <property type="entry name" value="CHLOROPLAST PROCESSING PEPTIDASE"/>
    <property type="match status" value="1"/>
</dbReference>
<keyword evidence="9" id="KW-1185">Reference proteome</keyword>
<keyword evidence="6" id="KW-0645">Protease</keyword>
<dbReference type="Gene3D" id="2.10.109.10">
    <property type="entry name" value="Umud Fragment, subunit A"/>
    <property type="match status" value="1"/>
</dbReference>
<keyword evidence="5 6" id="KW-0378">Hydrolase</keyword>
<evidence type="ECO:0000259" key="7">
    <source>
        <dbReference type="Pfam" id="PF10502"/>
    </source>
</evidence>
<evidence type="ECO:0000256" key="4">
    <source>
        <dbReference type="ARBA" id="ARBA00013208"/>
    </source>
</evidence>
<dbReference type="InterPro" id="IPR019533">
    <property type="entry name" value="Peptidase_S26"/>
</dbReference>
<dbReference type="PROSITE" id="PS00760">
    <property type="entry name" value="SPASE_I_2"/>
    <property type="match status" value="1"/>
</dbReference>
<keyword evidence="6" id="KW-0812">Transmembrane</keyword>